<evidence type="ECO:0000256" key="1">
    <source>
        <dbReference type="ARBA" id="ARBA00001965"/>
    </source>
</evidence>
<keyword evidence="8" id="KW-0614">Plasmid</keyword>
<comment type="similarity">
    <text evidence="2">Belongs to the intradiol ring-cleavage dioxygenase family.</text>
</comment>
<dbReference type="Gene3D" id="2.60.130.10">
    <property type="entry name" value="Aromatic compound dioxygenase"/>
    <property type="match status" value="1"/>
</dbReference>
<dbReference type="GO" id="GO:0018576">
    <property type="term" value="F:catechol 1,2-dioxygenase activity"/>
    <property type="evidence" value="ECO:0007669"/>
    <property type="project" value="InterPro"/>
</dbReference>
<keyword evidence="4" id="KW-0223">Dioxygenase</keyword>
<dbReference type="PANTHER" id="PTHR33711">
    <property type="entry name" value="DIOXYGENASE, PUTATIVE (AFU_ORTHOLOGUE AFUA_2G02910)-RELATED"/>
    <property type="match status" value="1"/>
</dbReference>
<dbReference type="InterPro" id="IPR050770">
    <property type="entry name" value="Intradiol_RC_Dioxygenase"/>
</dbReference>
<accession>A0A9Q9DCQ8</accession>
<keyword evidence="6" id="KW-0408">Iron</keyword>
<dbReference type="AlphaFoldDB" id="A0A9Q9DCQ8"/>
<evidence type="ECO:0000256" key="4">
    <source>
        <dbReference type="ARBA" id="ARBA00022964"/>
    </source>
</evidence>
<dbReference type="PANTHER" id="PTHR33711:SF7">
    <property type="entry name" value="INTRADIOL RING-CLEAVAGE DIOXYGENASES DOMAIN-CONTAINING PROTEIN-RELATED"/>
    <property type="match status" value="1"/>
</dbReference>
<gene>
    <name evidence="8" type="ORF">NE863_20020</name>
</gene>
<sequence length="313" mass="34042">MNSHISPEAKLISKEADVTPTVLAAMSRGDDPRLKQIMDTMVRHLHAFLLEARPTEAEFEYALRWITAVGQATNEAHNETVLAADVLGASTLIDLINNDGMQGETLSALLGPFYRGGAPKCLNGDCIARSDTPGSQLCFTGRVTDPAGRPVEGATLDVWQASPVGLYENQDETQDDFNLRGRFTTDGDGHFHFVSVKPAGYPVPTDGPVGDLLRAQKRTPMRPAHIHFIVSAPGYKTLVTQIFSDSHEALVNDVVFGAKQQIVGKFFRHDSPDPEFPGAEAPFYSCNYHFKLVEGQSVLPLPPISGKKVAHHG</sequence>
<proteinExistence type="inferred from homology"/>
<evidence type="ECO:0000256" key="5">
    <source>
        <dbReference type="ARBA" id="ARBA00023002"/>
    </source>
</evidence>
<geneLocation type="plasmid" evidence="8 9">
    <name>pA</name>
</geneLocation>
<evidence type="ECO:0000259" key="7">
    <source>
        <dbReference type="PROSITE" id="PS00083"/>
    </source>
</evidence>
<evidence type="ECO:0000313" key="9">
    <source>
        <dbReference type="Proteomes" id="UP001055460"/>
    </source>
</evidence>
<dbReference type="GO" id="GO:0009712">
    <property type="term" value="P:catechol-containing compound metabolic process"/>
    <property type="evidence" value="ECO:0007669"/>
    <property type="project" value="InterPro"/>
</dbReference>
<dbReference type="Pfam" id="PF00775">
    <property type="entry name" value="Dioxygenase_C"/>
    <property type="match status" value="1"/>
</dbReference>
<comment type="cofactor">
    <cofactor evidence="1">
        <name>Fe(3+)</name>
        <dbReference type="ChEBI" id="CHEBI:29034"/>
    </cofactor>
</comment>
<dbReference type="RefSeq" id="WP_082572812.1">
    <property type="nucleotide sequence ID" value="NZ_CP098808.1"/>
</dbReference>
<dbReference type="PROSITE" id="PS00083">
    <property type="entry name" value="INTRADIOL_DIOXYGENAS"/>
    <property type="match status" value="1"/>
</dbReference>
<evidence type="ECO:0000313" key="8">
    <source>
        <dbReference type="EMBL" id="USJ26257.1"/>
    </source>
</evidence>
<dbReference type="EMBL" id="CP098808">
    <property type="protein sequence ID" value="USJ26257.1"/>
    <property type="molecule type" value="Genomic_DNA"/>
</dbReference>
<feature type="domain" description="Intradiol ring-cleavage dioxygenases" evidence="7">
    <location>
        <begin position="139"/>
        <end position="167"/>
    </location>
</feature>
<reference evidence="8" key="1">
    <citation type="submission" date="2022-06" db="EMBL/GenBank/DDBJ databases">
        <title>Physiological and biochemical characterization and genomic elucidation of a strain of the genus Ensifer adhaerens M8 that combines arsenic oxidation and chromium reduction.</title>
        <authorList>
            <person name="Li X."/>
            <person name="Yu c."/>
        </authorList>
    </citation>
    <scope>NUCLEOTIDE SEQUENCE</scope>
    <source>
        <strain evidence="8">M8</strain>
        <plasmid evidence="8">pA</plasmid>
    </source>
</reference>
<evidence type="ECO:0000256" key="6">
    <source>
        <dbReference type="ARBA" id="ARBA00023004"/>
    </source>
</evidence>
<dbReference type="GO" id="GO:0008199">
    <property type="term" value="F:ferric iron binding"/>
    <property type="evidence" value="ECO:0007669"/>
    <property type="project" value="InterPro"/>
</dbReference>
<evidence type="ECO:0000256" key="3">
    <source>
        <dbReference type="ARBA" id="ARBA00022723"/>
    </source>
</evidence>
<dbReference type="InterPro" id="IPR007535">
    <property type="entry name" value="Catechol_dOase_N"/>
</dbReference>
<dbReference type="SUPFAM" id="SSF49482">
    <property type="entry name" value="Aromatic compound dioxygenase"/>
    <property type="match status" value="1"/>
</dbReference>
<keyword evidence="3" id="KW-0479">Metal-binding</keyword>
<dbReference type="InterPro" id="IPR000627">
    <property type="entry name" value="Intradiol_dOase_C"/>
</dbReference>
<evidence type="ECO:0000256" key="2">
    <source>
        <dbReference type="ARBA" id="ARBA00007825"/>
    </source>
</evidence>
<protein>
    <submittedName>
        <fullName evidence="8">Catechol 1,2-dioxygenase</fullName>
    </submittedName>
</protein>
<dbReference type="InterPro" id="IPR015889">
    <property type="entry name" value="Intradiol_dOase_core"/>
</dbReference>
<organism evidence="8 9">
    <name type="scientific">Ensifer adhaerens</name>
    <name type="common">Sinorhizobium morelense</name>
    <dbReference type="NCBI Taxonomy" id="106592"/>
    <lineage>
        <taxon>Bacteria</taxon>
        <taxon>Pseudomonadati</taxon>
        <taxon>Pseudomonadota</taxon>
        <taxon>Alphaproteobacteria</taxon>
        <taxon>Hyphomicrobiales</taxon>
        <taxon>Rhizobiaceae</taxon>
        <taxon>Sinorhizobium/Ensifer group</taxon>
        <taxon>Ensifer</taxon>
    </lineage>
</organism>
<dbReference type="Pfam" id="PF04444">
    <property type="entry name" value="Dioxygenase_N"/>
    <property type="match status" value="1"/>
</dbReference>
<name>A0A9Q9DCQ8_ENSAD</name>
<keyword evidence="5" id="KW-0560">Oxidoreductase</keyword>
<dbReference type="Proteomes" id="UP001055460">
    <property type="component" value="Plasmid pA"/>
</dbReference>